<evidence type="ECO:0000256" key="3">
    <source>
        <dbReference type="ARBA" id="ARBA00022833"/>
    </source>
</evidence>
<keyword evidence="2 4" id="KW-0863">Zinc-finger</keyword>
<dbReference type="InterPro" id="IPR010666">
    <property type="entry name" value="Znf_GRF"/>
</dbReference>
<keyword evidence="3" id="KW-0862">Zinc</keyword>
<feature type="domain" description="CCHC-type" evidence="5">
    <location>
        <begin position="261"/>
        <end position="276"/>
    </location>
</feature>
<keyword evidence="7" id="KW-1185">Reference proteome</keyword>
<evidence type="ECO:0000256" key="1">
    <source>
        <dbReference type="ARBA" id="ARBA00022723"/>
    </source>
</evidence>
<organism evidence="6 7">
    <name type="scientific">Gossypium anomalum</name>
    <dbReference type="NCBI Taxonomy" id="47600"/>
    <lineage>
        <taxon>Eukaryota</taxon>
        <taxon>Viridiplantae</taxon>
        <taxon>Streptophyta</taxon>
        <taxon>Embryophyta</taxon>
        <taxon>Tracheophyta</taxon>
        <taxon>Spermatophyta</taxon>
        <taxon>Magnoliopsida</taxon>
        <taxon>eudicotyledons</taxon>
        <taxon>Gunneridae</taxon>
        <taxon>Pentapetalae</taxon>
        <taxon>rosids</taxon>
        <taxon>malvids</taxon>
        <taxon>Malvales</taxon>
        <taxon>Malvaceae</taxon>
        <taxon>Malvoideae</taxon>
        <taxon>Gossypium</taxon>
    </lineage>
</organism>
<dbReference type="PANTHER" id="PTHR33680">
    <property type="entry name" value="OS07G0190500 PROTEIN"/>
    <property type="match status" value="1"/>
</dbReference>
<keyword evidence="1" id="KW-0479">Metal-binding</keyword>
<dbReference type="GO" id="GO:0008270">
    <property type="term" value="F:zinc ion binding"/>
    <property type="evidence" value="ECO:0007669"/>
    <property type="project" value="UniProtKB-KW"/>
</dbReference>
<protein>
    <recommendedName>
        <fullName evidence="5">CCHC-type domain-containing protein</fullName>
    </recommendedName>
</protein>
<evidence type="ECO:0000256" key="2">
    <source>
        <dbReference type="ARBA" id="ARBA00022771"/>
    </source>
</evidence>
<feature type="domain" description="CCHC-type" evidence="5">
    <location>
        <begin position="227"/>
        <end position="240"/>
    </location>
</feature>
<dbReference type="OrthoDB" id="940393at2759"/>
<reference evidence="6 7" key="1">
    <citation type="journal article" date="2021" name="bioRxiv">
        <title>The Gossypium anomalum genome as a resource for cotton improvement and evolutionary analysis of hybrid incompatibility.</title>
        <authorList>
            <person name="Grover C.E."/>
            <person name="Yuan D."/>
            <person name="Arick M.A."/>
            <person name="Miller E.R."/>
            <person name="Hu G."/>
            <person name="Peterson D.G."/>
            <person name="Wendel J.F."/>
            <person name="Udall J.A."/>
        </authorList>
    </citation>
    <scope>NUCLEOTIDE SEQUENCE [LARGE SCALE GENOMIC DNA]</scope>
    <source>
        <strain evidence="6">JFW-Udall</strain>
        <tissue evidence="6">Leaf</tissue>
    </source>
</reference>
<evidence type="ECO:0000313" key="7">
    <source>
        <dbReference type="Proteomes" id="UP000701853"/>
    </source>
</evidence>
<name>A0A8J5Z2L4_9ROSI</name>
<gene>
    <name evidence="6" type="ORF">CXB51_014095</name>
</gene>
<dbReference type="Pfam" id="PF00098">
    <property type="entry name" value="zf-CCHC"/>
    <property type="match status" value="2"/>
</dbReference>
<proteinExistence type="predicted"/>
<dbReference type="PROSITE" id="PS50158">
    <property type="entry name" value="ZF_CCHC"/>
    <property type="match status" value="2"/>
</dbReference>
<dbReference type="PANTHER" id="PTHR33680:SF1">
    <property type="entry name" value="OS05G0489500 PROTEIN"/>
    <property type="match status" value="1"/>
</dbReference>
<dbReference type="SMART" id="SM00343">
    <property type="entry name" value="ZnF_C2HC"/>
    <property type="match status" value="2"/>
</dbReference>
<dbReference type="InterPro" id="IPR001878">
    <property type="entry name" value="Znf_CCHC"/>
</dbReference>
<comment type="caution">
    <text evidence="6">The sequence shown here is derived from an EMBL/GenBank/DDBJ whole genome shotgun (WGS) entry which is preliminary data.</text>
</comment>
<evidence type="ECO:0000259" key="5">
    <source>
        <dbReference type="PROSITE" id="PS50158"/>
    </source>
</evidence>
<dbReference type="InterPro" id="IPR036875">
    <property type="entry name" value="Znf_CCHC_sf"/>
</dbReference>
<dbReference type="SUPFAM" id="SSF57756">
    <property type="entry name" value="Retrovirus zinc finger-like domains"/>
    <property type="match status" value="1"/>
</dbReference>
<dbReference type="Proteomes" id="UP000701853">
    <property type="component" value="Chromosome 6"/>
</dbReference>
<dbReference type="Pfam" id="PF06839">
    <property type="entry name" value="Zn_ribbon_GRF"/>
    <property type="match status" value="1"/>
</dbReference>
<accession>A0A8J5Z2L4</accession>
<dbReference type="AlphaFoldDB" id="A0A8J5Z2L4"/>
<sequence length="292" mass="31979">MKRIMETEEEEAEFLSAVAAAESFAKRRKPNQDETEGAYTAALKGSKSRFWQHINPLNTWQSKSRVAASAAAGSDSEKTCPCGSGPCLILTANTERNRGRMFYKCPLRQVHSPLLYYLKISSNSLCLEIQAMASGFWRRKMEAVVFSCGVTMTLPPKLITFLCLPRHLGRPFWLKAFLSVYVSSGGSFQSCSDQNESTDPLVSASKGYCNMNDRSNNAYTIRTGSSCFKCGKDGHWAKDCHVSSSDSPAEFGGKPAKSGTCYKCGKPGHWARDCTSKNAGNSSKSVSNLASY</sequence>
<dbReference type="GO" id="GO:0003676">
    <property type="term" value="F:nucleic acid binding"/>
    <property type="evidence" value="ECO:0007669"/>
    <property type="project" value="InterPro"/>
</dbReference>
<evidence type="ECO:0000313" key="6">
    <source>
        <dbReference type="EMBL" id="KAG8490947.1"/>
    </source>
</evidence>
<dbReference type="Gene3D" id="4.10.60.10">
    <property type="entry name" value="Zinc finger, CCHC-type"/>
    <property type="match status" value="2"/>
</dbReference>
<dbReference type="EMBL" id="JAHUZN010000006">
    <property type="protein sequence ID" value="KAG8490947.1"/>
    <property type="molecule type" value="Genomic_DNA"/>
</dbReference>
<evidence type="ECO:0000256" key="4">
    <source>
        <dbReference type="PROSITE-ProRule" id="PRU00047"/>
    </source>
</evidence>